<feature type="compositionally biased region" description="Polar residues" evidence="1">
    <location>
        <begin position="16"/>
        <end position="41"/>
    </location>
</feature>
<sequence>MDENNNQIINPENVPSDGSQRVENISSSEGLSNSVPMNVPSTAKDIAEPADFNYSEYETEFLTTGDISPQSREKLYKQFPKNLVDNYIENMKGASEYRTTQAENKIYDVVGGQDKYKELVSWISENMSDDEINRYNAIVTGSDINLAMEYVKGIEARRAISNKRPNIIMGSSSTKAGNSDVFYSRKDYAMAIADEKYSTSPEYRAMLQAKLERTLKYGGFRE</sequence>
<keyword evidence="3" id="KW-1185">Reference proteome</keyword>
<evidence type="ECO:0000313" key="3">
    <source>
        <dbReference type="Proteomes" id="UP000052237"/>
    </source>
</evidence>
<accession>A0A0S4RC12</accession>
<dbReference type="InterPro" id="IPR008768">
    <property type="entry name" value="Gp9-like"/>
</dbReference>
<gene>
    <name evidence="2" type="ORF">ERS686654_00315</name>
</gene>
<feature type="region of interest" description="Disordered" evidence="1">
    <location>
        <begin position="1"/>
        <end position="41"/>
    </location>
</feature>
<dbReference type="RefSeq" id="WP_059434931.1">
    <property type="nucleotide sequence ID" value="NZ_FAVB01000001.1"/>
</dbReference>
<dbReference type="Proteomes" id="UP000052237">
    <property type="component" value="Unassembled WGS sequence"/>
</dbReference>
<comment type="caution">
    <text evidence="2">The sequence shown here is derived from an EMBL/GenBank/DDBJ whole genome shotgun (WGS) entry which is preliminary data.</text>
</comment>
<organism evidence="2 3">
    <name type="scientific">Campylobacter hyointestinalis subsp. hyointestinalis</name>
    <dbReference type="NCBI Taxonomy" id="91352"/>
    <lineage>
        <taxon>Bacteria</taxon>
        <taxon>Pseudomonadati</taxon>
        <taxon>Campylobacterota</taxon>
        <taxon>Epsilonproteobacteria</taxon>
        <taxon>Campylobacterales</taxon>
        <taxon>Campylobacteraceae</taxon>
        <taxon>Campylobacter</taxon>
    </lineage>
</organism>
<proteinExistence type="predicted"/>
<dbReference type="EMBL" id="FAVB01000001">
    <property type="protein sequence ID" value="CUU71177.1"/>
    <property type="molecule type" value="Genomic_DNA"/>
</dbReference>
<evidence type="ECO:0000256" key="1">
    <source>
        <dbReference type="SAM" id="MobiDB-lite"/>
    </source>
</evidence>
<dbReference type="Pfam" id="PF05396">
    <property type="entry name" value="Phage_T7_Capsid"/>
    <property type="match status" value="1"/>
</dbReference>
<feature type="compositionally biased region" description="Polar residues" evidence="1">
    <location>
        <begin position="1"/>
        <end position="10"/>
    </location>
</feature>
<name>A0A0S4RC12_CAMHY</name>
<reference evidence="2 3" key="1">
    <citation type="submission" date="2015-11" db="EMBL/GenBank/DDBJ databases">
        <authorList>
            <consortium name="Pathogen Informatics"/>
        </authorList>
    </citation>
    <scope>NUCLEOTIDE SEQUENCE [LARGE SCALE GENOMIC DNA]</scope>
    <source>
        <strain evidence="2 3">006A-0059</strain>
    </source>
</reference>
<protein>
    <submittedName>
        <fullName evidence="2">Uncharacterized protein</fullName>
    </submittedName>
</protein>
<evidence type="ECO:0000313" key="2">
    <source>
        <dbReference type="EMBL" id="CUU71177.1"/>
    </source>
</evidence>
<dbReference type="AlphaFoldDB" id="A0A0S4RC12"/>